<dbReference type="InterPro" id="IPR000432">
    <property type="entry name" value="DNA_mismatch_repair_MutS_C"/>
</dbReference>
<dbReference type="EMBL" id="FQZO01000002">
    <property type="protein sequence ID" value="SHI87493.1"/>
    <property type="molecule type" value="Genomic_DNA"/>
</dbReference>
<dbReference type="InterPro" id="IPR036187">
    <property type="entry name" value="DNA_mismatch_repair_MutS_sf"/>
</dbReference>
<dbReference type="STRING" id="1121298.SAMN05444401_1652"/>
<dbReference type="GO" id="GO:0006298">
    <property type="term" value="P:mismatch repair"/>
    <property type="evidence" value="ECO:0007669"/>
    <property type="project" value="InterPro"/>
</dbReference>
<gene>
    <name evidence="6" type="ORF">SAMN05444401_1652</name>
</gene>
<feature type="transmembrane region" description="Helical" evidence="4">
    <location>
        <begin position="168"/>
        <end position="193"/>
    </location>
</feature>
<organism evidence="6 7">
    <name type="scientific">Clostridium amylolyticum</name>
    <dbReference type="NCBI Taxonomy" id="1121298"/>
    <lineage>
        <taxon>Bacteria</taxon>
        <taxon>Bacillati</taxon>
        <taxon>Bacillota</taxon>
        <taxon>Clostridia</taxon>
        <taxon>Eubacteriales</taxon>
        <taxon>Clostridiaceae</taxon>
        <taxon>Clostridium</taxon>
    </lineage>
</organism>
<keyword evidence="4" id="KW-0472">Membrane</keyword>
<dbReference type="RefSeq" id="WP_178140694.1">
    <property type="nucleotide sequence ID" value="NZ_FQZO01000002.1"/>
</dbReference>
<dbReference type="InterPro" id="IPR027417">
    <property type="entry name" value="P-loop_NTPase"/>
</dbReference>
<keyword evidence="1" id="KW-0547">Nucleotide-binding</keyword>
<dbReference type="SMART" id="SM00534">
    <property type="entry name" value="MUTSac"/>
    <property type="match status" value="1"/>
</dbReference>
<dbReference type="Gene3D" id="1.10.1420.10">
    <property type="match status" value="1"/>
</dbReference>
<keyword evidence="4" id="KW-0812">Transmembrane</keyword>
<dbReference type="PANTHER" id="PTHR11361">
    <property type="entry name" value="DNA MISMATCH REPAIR PROTEIN MUTS FAMILY MEMBER"/>
    <property type="match status" value="1"/>
</dbReference>
<dbReference type="Pfam" id="PF00488">
    <property type="entry name" value="MutS_V"/>
    <property type="match status" value="1"/>
</dbReference>
<dbReference type="GO" id="GO:0030983">
    <property type="term" value="F:mismatched DNA binding"/>
    <property type="evidence" value="ECO:0007669"/>
    <property type="project" value="InterPro"/>
</dbReference>
<feature type="domain" description="DNA mismatch repair proteins mutS family" evidence="5">
    <location>
        <begin position="363"/>
        <end position="549"/>
    </location>
</feature>
<evidence type="ECO:0000256" key="3">
    <source>
        <dbReference type="ARBA" id="ARBA00023125"/>
    </source>
</evidence>
<dbReference type="SUPFAM" id="SSF48334">
    <property type="entry name" value="DNA repair protein MutS, domain III"/>
    <property type="match status" value="1"/>
</dbReference>
<keyword evidence="4" id="KW-1133">Transmembrane helix</keyword>
<dbReference type="GO" id="GO:0005524">
    <property type="term" value="F:ATP binding"/>
    <property type="evidence" value="ECO:0007669"/>
    <property type="project" value="UniProtKB-KW"/>
</dbReference>
<dbReference type="PANTHER" id="PTHR11361:SF152">
    <property type="entry name" value="DNA MISMATCH REPAIR PROTEIN"/>
    <property type="match status" value="1"/>
</dbReference>
<dbReference type="InterPro" id="IPR045076">
    <property type="entry name" value="MutS"/>
</dbReference>
<evidence type="ECO:0000313" key="6">
    <source>
        <dbReference type="EMBL" id="SHI87493.1"/>
    </source>
</evidence>
<proteinExistence type="predicted"/>
<keyword evidence="3" id="KW-0238">DNA-binding</keyword>
<name>A0A1M6EPX0_9CLOT</name>
<accession>A0A1M6EPX0</accession>
<dbReference type="AlphaFoldDB" id="A0A1M6EPX0"/>
<dbReference type="GO" id="GO:0140664">
    <property type="term" value="F:ATP-dependent DNA damage sensor activity"/>
    <property type="evidence" value="ECO:0007669"/>
    <property type="project" value="InterPro"/>
</dbReference>
<feature type="transmembrane region" description="Helical" evidence="4">
    <location>
        <begin position="12"/>
        <end position="28"/>
    </location>
</feature>
<keyword evidence="2" id="KW-0067">ATP-binding</keyword>
<dbReference type="GO" id="GO:0005829">
    <property type="term" value="C:cytosol"/>
    <property type="evidence" value="ECO:0007669"/>
    <property type="project" value="TreeGrafter"/>
</dbReference>
<evidence type="ECO:0000256" key="4">
    <source>
        <dbReference type="SAM" id="Phobius"/>
    </source>
</evidence>
<reference evidence="6 7" key="1">
    <citation type="submission" date="2016-11" db="EMBL/GenBank/DDBJ databases">
        <authorList>
            <person name="Jaros S."/>
            <person name="Januszkiewicz K."/>
            <person name="Wedrychowicz H."/>
        </authorList>
    </citation>
    <scope>NUCLEOTIDE SEQUENCE [LARGE SCALE GENOMIC DNA]</scope>
    <source>
        <strain evidence="6 7">DSM 21864</strain>
    </source>
</reference>
<evidence type="ECO:0000256" key="1">
    <source>
        <dbReference type="ARBA" id="ARBA00022741"/>
    </source>
</evidence>
<sequence>MTGGYLFSEGWHYTAAFCLVVLIIILLIKHQNRKSNLDNLNLSMEEMKNRKRDFKVITRLFNYENMEKKDIDIIIDDQTWQDLEMDKVYREMDFTLTTPGEQKLYELLRKPLINAEAIKKRSNVIKFFQENAEDRNKARKILALLGRQTKGDIVEFIYTGKHKYVNKLIFDILALLGPLFLAAIPFIGMNAVLPAIGVFTINMYIHYKINKSINERVLSISYLSSIASSVEGFCKFDNEALKDYRETLLHSKKTCDVILKNSSSIGRVEGLDILADYFNTIFLVQVRAYYKIMNKIEKSKEDLITIYNTIGELDALTAVAMYKNTLSTCAEPVFLKEEKKLIIKNAINPIIIDGVPNTIEIGDKGIILTGSNMSGKSTFLRTIGISAVTAQTLAFVTAEAYEGSIFNIVTSISPKDDLAQGKSYYLGEAEAVLRIIKKVEGKLCCLCIIDEIFRGTNPIERIASSTEILNYIMEHNAICVVATHDLELTELTSHYFEPFYFSENVDDNEGISFDYKIKRGVSPTRNAIKLLKYLGYPEEIIINSQKRLD</sequence>
<evidence type="ECO:0000259" key="5">
    <source>
        <dbReference type="SMART" id="SM00534"/>
    </source>
</evidence>
<dbReference type="Gene3D" id="3.40.50.300">
    <property type="entry name" value="P-loop containing nucleotide triphosphate hydrolases"/>
    <property type="match status" value="1"/>
</dbReference>
<protein>
    <submittedName>
        <fullName evidence="6">MutS domain III</fullName>
    </submittedName>
</protein>
<evidence type="ECO:0000256" key="2">
    <source>
        <dbReference type="ARBA" id="ARBA00022840"/>
    </source>
</evidence>
<dbReference type="Proteomes" id="UP000184080">
    <property type="component" value="Unassembled WGS sequence"/>
</dbReference>
<dbReference type="SUPFAM" id="SSF52540">
    <property type="entry name" value="P-loop containing nucleoside triphosphate hydrolases"/>
    <property type="match status" value="1"/>
</dbReference>
<evidence type="ECO:0000313" key="7">
    <source>
        <dbReference type="Proteomes" id="UP000184080"/>
    </source>
</evidence>
<keyword evidence="7" id="KW-1185">Reference proteome</keyword>